<feature type="region of interest" description="Disordered" evidence="1">
    <location>
        <begin position="1"/>
        <end position="47"/>
    </location>
</feature>
<gene>
    <name evidence="2" type="primary">Acey_s0087.g2031</name>
    <name evidence="2" type="ORF">Y032_0087g2031</name>
</gene>
<evidence type="ECO:0008006" key="4">
    <source>
        <dbReference type="Google" id="ProtNLM"/>
    </source>
</evidence>
<evidence type="ECO:0000313" key="2">
    <source>
        <dbReference type="EMBL" id="EYC04475.1"/>
    </source>
</evidence>
<name>A0A016TP01_9BILA</name>
<sequence>MGQQTVESPIISPSTGSRLRTPFDTPSPLSRRKTAKNQRSRCNRSYGFEGPVNTDIIKTVFANGLDGIDQFILEGVSSNKVIYKSDTVDGLRLYVNVIRPKATEIGCALTKCKDEGDPFAIYCIMNAKKLNGGDIVYEA</sequence>
<comment type="caution">
    <text evidence="2">The sequence shown here is derived from an EMBL/GenBank/DDBJ whole genome shotgun (WGS) entry which is preliminary data.</text>
</comment>
<feature type="compositionally biased region" description="Polar residues" evidence="1">
    <location>
        <begin position="1"/>
        <end position="18"/>
    </location>
</feature>
<reference evidence="3" key="1">
    <citation type="journal article" date="2015" name="Nat. Genet.">
        <title>The genome and transcriptome of the zoonotic hookworm Ancylostoma ceylanicum identify infection-specific gene families.</title>
        <authorList>
            <person name="Schwarz E.M."/>
            <person name="Hu Y."/>
            <person name="Antoshechkin I."/>
            <person name="Miller M.M."/>
            <person name="Sternberg P.W."/>
            <person name="Aroian R.V."/>
        </authorList>
    </citation>
    <scope>NUCLEOTIDE SEQUENCE</scope>
    <source>
        <strain evidence="3">HY135</strain>
    </source>
</reference>
<dbReference type="EMBL" id="JARK01001423">
    <property type="protein sequence ID" value="EYC04475.1"/>
    <property type="molecule type" value="Genomic_DNA"/>
</dbReference>
<proteinExistence type="predicted"/>
<dbReference type="InterPro" id="IPR035940">
    <property type="entry name" value="CAP_sf"/>
</dbReference>
<keyword evidence="3" id="KW-1185">Reference proteome</keyword>
<dbReference type="AlphaFoldDB" id="A0A016TP01"/>
<organism evidence="2 3">
    <name type="scientific">Ancylostoma ceylanicum</name>
    <dbReference type="NCBI Taxonomy" id="53326"/>
    <lineage>
        <taxon>Eukaryota</taxon>
        <taxon>Metazoa</taxon>
        <taxon>Ecdysozoa</taxon>
        <taxon>Nematoda</taxon>
        <taxon>Chromadorea</taxon>
        <taxon>Rhabditida</taxon>
        <taxon>Rhabditina</taxon>
        <taxon>Rhabditomorpha</taxon>
        <taxon>Strongyloidea</taxon>
        <taxon>Ancylostomatidae</taxon>
        <taxon>Ancylostomatinae</taxon>
        <taxon>Ancylostoma</taxon>
    </lineage>
</organism>
<dbReference type="Proteomes" id="UP000024635">
    <property type="component" value="Unassembled WGS sequence"/>
</dbReference>
<dbReference type="Gene3D" id="3.40.33.10">
    <property type="entry name" value="CAP"/>
    <property type="match status" value="1"/>
</dbReference>
<evidence type="ECO:0000313" key="3">
    <source>
        <dbReference type="Proteomes" id="UP000024635"/>
    </source>
</evidence>
<accession>A0A016TP01</accession>
<feature type="compositionally biased region" description="Basic residues" evidence="1">
    <location>
        <begin position="30"/>
        <end position="42"/>
    </location>
</feature>
<protein>
    <recommendedName>
        <fullName evidence="4">SCP domain-containing protein</fullName>
    </recommendedName>
</protein>
<evidence type="ECO:0000256" key="1">
    <source>
        <dbReference type="SAM" id="MobiDB-lite"/>
    </source>
</evidence>